<protein>
    <submittedName>
        <fullName evidence="2">Uncharacterized protein</fullName>
    </submittedName>
</protein>
<evidence type="ECO:0000256" key="1">
    <source>
        <dbReference type="SAM" id="MobiDB-lite"/>
    </source>
</evidence>
<accession>A0A7S3IQL3</accession>
<feature type="compositionally biased region" description="Acidic residues" evidence="1">
    <location>
        <begin position="10"/>
        <end position="26"/>
    </location>
</feature>
<proteinExistence type="predicted"/>
<feature type="region of interest" description="Disordered" evidence="1">
    <location>
        <begin position="1"/>
        <end position="26"/>
    </location>
</feature>
<feature type="region of interest" description="Disordered" evidence="1">
    <location>
        <begin position="75"/>
        <end position="183"/>
    </location>
</feature>
<reference evidence="2" key="1">
    <citation type="submission" date="2021-01" db="EMBL/GenBank/DDBJ databases">
        <authorList>
            <person name="Corre E."/>
            <person name="Pelletier E."/>
            <person name="Niang G."/>
            <person name="Scheremetjew M."/>
            <person name="Finn R."/>
            <person name="Kale V."/>
            <person name="Holt S."/>
            <person name="Cochrane G."/>
            <person name="Meng A."/>
            <person name="Brown T."/>
            <person name="Cohen L."/>
        </authorList>
    </citation>
    <scope>NUCLEOTIDE SEQUENCE</scope>
    <source>
        <strain evidence="2">S3</strain>
    </source>
</reference>
<organism evidence="2">
    <name type="scientific">Strombidium inclinatum</name>
    <dbReference type="NCBI Taxonomy" id="197538"/>
    <lineage>
        <taxon>Eukaryota</taxon>
        <taxon>Sar</taxon>
        <taxon>Alveolata</taxon>
        <taxon>Ciliophora</taxon>
        <taxon>Intramacronucleata</taxon>
        <taxon>Spirotrichea</taxon>
        <taxon>Oligotrichia</taxon>
        <taxon>Strombidiidae</taxon>
        <taxon>Strombidium</taxon>
    </lineage>
</organism>
<feature type="compositionally biased region" description="Basic and acidic residues" evidence="1">
    <location>
        <begin position="145"/>
        <end position="154"/>
    </location>
</feature>
<evidence type="ECO:0000313" key="2">
    <source>
        <dbReference type="EMBL" id="CAE0330141.1"/>
    </source>
</evidence>
<gene>
    <name evidence="2" type="ORF">SINC0208_LOCUS10773</name>
</gene>
<dbReference type="AlphaFoldDB" id="A0A7S3IQL3"/>
<dbReference type="EMBL" id="HBIH01026855">
    <property type="protein sequence ID" value="CAE0330141.1"/>
    <property type="molecule type" value="Transcribed_RNA"/>
</dbReference>
<feature type="compositionally biased region" description="Basic and acidic residues" evidence="1">
    <location>
        <begin position="105"/>
        <end position="138"/>
    </location>
</feature>
<name>A0A7S3IQL3_9SPIT</name>
<sequence>MKEDDTQGEEKDEMEFDEENGEEEDEIEYEIFYEHDAIKETYKCQKDDPFLDILGEKEDSEALKMTNKFDIDKFAPHEELPKASAPKRGGMGAQYLDSEGPTEEEILREAERLRKLKEEQRKEEKKAKEKERAMHNAEADLLDNAIKEMVKEIEQSGGGSRSASKKGSQSSKRSMASSSRKKH</sequence>
<feature type="compositionally biased region" description="Low complexity" evidence="1">
    <location>
        <begin position="161"/>
        <end position="183"/>
    </location>
</feature>